<evidence type="ECO:0000313" key="1">
    <source>
        <dbReference type="EMBL" id="SYZ33090.1"/>
    </source>
</evidence>
<dbReference type="AlphaFoldDB" id="A0A383S504"/>
<evidence type="ECO:0000313" key="2">
    <source>
        <dbReference type="Proteomes" id="UP000263928"/>
    </source>
</evidence>
<sequence>MSTVRRKHGAAAALNLAGIPWASRRRRRPSPCHPEGVIGPLTTADPPPWRARVAPGESLSDGGRYGW</sequence>
<proteinExistence type="predicted"/>
<name>A0A383S504_9ACTN</name>
<organism evidence="1 2">
    <name type="scientific">Propionibacterium australiense</name>
    <dbReference type="NCBI Taxonomy" id="119981"/>
    <lineage>
        <taxon>Bacteria</taxon>
        <taxon>Bacillati</taxon>
        <taxon>Actinomycetota</taxon>
        <taxon>Actinomycetes</taxon>
        <taxon>Propionibacteriales</taxon>
        <taxon>Propionibacteriaceae</taxon>
        <taxon>Propionibacterium</taxon>
    </lineage>
</organism>
<reference evidence="2" key="1">
    <citation type="submission" date="2018-08" db="EMBL/GenBank/DDBJ databases">
        <authorList>
            <person name="Hornung B."/>
        </authorList>
    </citation>
    <scope>NUCLEOTIDE SEQUENCE [LARGE SCALE GENOMIC DNA]</scope>
</reference>
<accession>A0A383S504</accession>
<keyword evidence="2" id="KW-1185">Reference proteome</keyword>
<protein>
    <submittedName>
        <fullName evidence="1">Uncharacterized protein</fullName>
    </submittedName>
</protein>
<dbReference type="Proteomes" id="UP000263928">
    <property type="component" value="Unassembled WGS sequence"/>
</dbReference>
<gene>
    <name evidence="1" type="ORF">PROPAUS_1004</name>
</gene>
<dbReference type="EMBL" id="UNQJ01000005">
    <property type="protein sequence ID" value="SYZ33090.1"/>
    <property type="molecule type" value="Genomic_DNA"/>
</dbReference>